<organism evidence="1 2">
    <name type="scientific">Delftia acidovorans</name>
    <name type="common">Pseudomonas acidovorans</name>
    <name type="synonym">Comamonas acidovorans</name>
    <dbReference type="NCBI Taxonomy" id="80866"/>
    <lineage>
        <taxon>Bacteria</taxon>
        <taxon>Pseudomonadati</taxon>
        <taxon>Pseudomonadota</taxon>
        <taxon>Betaproteobacteria</taxon>
        <taxon>Burkholderiales</taxon>
        <taxon>Comamonadaceae</taxon>
        <taxon>Delftia</taxon>
    </lineage>
</organism>
<sequence length="179" mass="20003">MNYEFDLGGWFCGTADEAHSRTTLIAPDDMSTAVKPGAMRSNWIGTGWVMLPYAPLPVITEVQAPEIVITDIQSDVDSFVHAQEFTDATVPVGGTLRFTAQLRQAGEVLLLDDSFRMPIWSRDGRERVVLASMAQGIIRFSVHFEDSRVWEVTEAMVNSDLPPERHMRFKGIKIFAVEA</sequence>
<evidence type="ECO:0000313" key="1">
    <source>
        <dbReference type="EMBL" id="QPS05858.1"/>
    </source>
</evidence>
<name>A0A7T2RZ37_DELAC</name>
<reference evidence="1 2" key="1">
    <citation type="submission" date="2020-12" db="EMBL/GenBank/DDBJ databases">
        <title>FDA dAtabase for Regulatory Grade micrObial Sequences (FDA-ARGOS): Supporting development and validation of Infectious Disease Dx tests.</title>
        <authorList>
            <person name="Sproer C."/>
            <person name="Gronow S."/>
            <person name="Severitt S."/>
            <person name="Schroder I."/>
            <person name="Tallon L."/>
            <person name="Sadzewicz L."/>
            <person name="Zhao X."/>
            <person name="Boylan J."/>
            <person name="Ott S."/>
            <person name="Bowen H."/>
            <person name="Vavikolanu K."/>
            <person name="Mehta A."/>
            <person name="Aluvathingal J."/>
            <person name="Nadendla S."/>
            <person name="Lowell S."/>
            <person name="Myers T."/>
            <person name="Yan Y."/>
            <person name="Sichtig H."/>
        </authorList>
    </citation>
    <scope>NUCLEOTIDE SEQUENCE [LARGE SCALE GENOMIC DNA]</scope>
    <source>
        <strain evidence="1 2">FDAARGOS_909</strain>
    </source>
</reference>
<proteinExistence type="predicted"/>
<gene>
    <name evidence="1" type="ORF">I6G66_16145</name>
</gene>
<accession>A0A7T2RZ37</accession>
<dbReference type="EMBL" id="CP065668">
    <property type="protein sequence ID" value="QPS05858.1"/>
    <property type="molecule type" value="Genomic_DNA"/>
</dbReference>
<dbReference type="RefSeq" id="WP_197953343.1">
    <property type="nucleotide sequence ID" value="NZ_CP065668.1"/>
</dbReference>
<protein>
    <submittedName>
        <fullName evidence="1">Uncharacterized protein</fullName>
    </submittedName>
</protein>
<dbReference type="Proteomes" id="UP000594778">
    <property type="component" value="Chromosome"/>
</dbReference>
<evidence type="ECO:0000313" key="2">
    <source>
        <dbReference type="Proteomes" id="UP000594778"/>
    </source>
</evidence>
<dbReference type="AlphaFoldDB" id="A0A7T2RZ37"/>